<dbReference type="EMBL" id="JANBPG010000079">
    <property type="protein sequence ID" value="KAJ1900461.1"/>
    <property type="molecule type" value="Genomic_DNA"/>
</dbReference>
<sequence length="128" mass="14384">MSEVKTFTSEHVAEHNTRKDIWVSIHGKVYDVSKFLDEHPGGEEVILECAGLDATEAFDDIGHSEDARELLKDFYVGELDGPCKKTDSRNTNDIDEHGQVRTKQNSNSWGILIPLAFVVLVVAYKMYA</sequence>
<keyword evidence="2" id="KW-1185">Reference proteome</keyword>
<evidence type="ECO:0000313" key="2">
    <source>
        <dbReference type="Proteomes" id="UP001150581"/>
    </source>
</evidence>
<gene>
    <name evidence="1" type="ORF">LPJ66_001448</name>
</gene>
<dbReference type="Proteomes" id="UP001150581">
    <property type="component" value="Unassembled WGS sequence"/>
</dbReference>
<organism evidence="1 2">
    <name type="scientific">Kickxella alabastrina</name>
    <dbReference type="NCBI Taxonomy" id="61397"/>
    <lineage>
        <taxon>Eukaryota</taxon>
        <taxon>Fungi</taxon>
        <taxon>Fungi incertae sedis</taxon>
        <taxon>Zoopagomycota</taxon>
        <taxon>Kickxellomycotina</taxon>
        <taxon>Kickxellomycetes</taxon>
        <taxon>Kickxellales</taxon>
        <taxon>Kickxellaceae</taxon>
        <taxon>Kickxella</taxon>
    </lineage>
</organism>
<name>A0ACC1IT72_9FUNG</name>
<proteinExistence type="predicted"/>
<evidence type="ECO:0000313" key="1">
    <source>
        <dbReference type="EMBL" id="KAJ1900461.1"/>
    </source>
</evidence>
<reference evidence="1" key="1">
    <citation type="submission" date="2022-07" db="EMBL/GenBank/DDBJ databases">
        <title>Phylogenomic reconstructions and comparative analyses of Kickxellomycotina fungi.</title>
        <authorList>
            <person name="Reynolds N.K."/>
            <person name="Stajich J.E."/>
            <person name="Barry K."/>
            <person name="Grigoriev I.V."/>
            <person name="Crous P."/>
            <person name="Smith M.E."/>
        </authorList>
    </citation>
    <scope>NUCLEOTIDE SEQUENCE</scope>
    <source>
        <strain evidence="1">Benny 63K</strain>
    </source>
</reference>
<protein>
    <submittedName>
        <fullName evidence="1">Uncharacterized protein</fullName>
    </submittedName>
</protein>
<accession>A0ACC1IT72</accession>
<comment type="caution">
    <text evidence="1">The sequence shown here is derived from an EMBL/GenBank/DDBJ whole genome shotgun (WGS) entry which is preliminary data.</text>
</comment>